<dbReference type="SUPFAM" id="SSF53335">
    <property type="entry name" value="S-adenosyl-L-methionine-dependent methyltransferases"/>
    <property type="match status" value="1"/>
</dbReference>
<organism evidence="1 2">
    <name type="scientific">Marinibaculum pumilum</name>
    <dbReference type="NCBI Taxonomy" id="1766165"/>
    <lineage>
        <taxon>Bacteria</taxon>
        <taxon>Pseudomonadati</taxon>
        <taxon>Pseudomonadota</taxon>
        <taxon>Alphaproteobacteria</taxon>
        <taxon>Rhodospirillales</taxon>
        <taxon>Rhodospirillaceae</taxon>
        <taxon>Marinibaculum</taxon>
    </lineage>
</organism>
<accession>A0ABV7LBA2</accession>
<comment type="caution">
    <text evidence="1">The sequence shown here is derived from an EMBL/GenBank/DDBJ whole genome shotgun (WGS) entry which is preliminary data.</text>
</comment>
<evidence type="ECO:0000313" key="1">
    <source>
        <dbReference type="EMBL" id="MFC3231527.1"/>
    </source>
</evidence>
<sequence>MTISPAYLEQQKQLHQNPNYGVASLQYAELVIAVADQVKAKSIADYGAGKCNLRRKMTELGRAEFDYFPYDPVFPEYGTPQPADLVACIDVLEHIEMEHLDAVLADLKGIMQRVGVFTIHTGPAIKHLPDGRNAHLIQQPPSWWLPRLCRFFEIVHLQRTPGGFWLLVEPLSGTAGAGQA</sequence>
<proteinExistence type="predicted"/>
<evidence type="ECO:0000313" key="2">
    <source>
        <dbReference type="Proteomes" id="UP001595528"/>
    </source>
</evidence>
<evidence type="ECO:0008006" key="3">
    <source>
        <dbReference type="Google" id="ProtNLM"/>
    </source>
</evidence>
<gene>
    <name evidence="1" type="ORF">ACFOGJ_30045</name>
</gene>
<keyword evidence="2" id="KW-1185">Reference proteome</keyword>
<reference evidence="2" key="1">
    <citation type="journal article" date="2019" name="Int. J. Syst. Evol. Microbiol.">
        <title>The Global Catalogue of Microorganisms (GCM) 10K type strain sequencing project: providing services to taxonomists for standard genome sequencing and annotation.</title>
        <authorList>
            <consortium name="The Broad Institute Genomics Platform"/>
            <consortium name="The Broad Institute Genome Sequencing Center for Infectious Disease"/>
            <person name="Wu L."/>
            <person name="Ma J."/>
        </authorList>
    </citation>
    <scope>NUCLEOTIDE SEQUENCE [LARGE SCALE GENOMIC DNA]</scope>
    <source>
        <strain evidence="2">KCTC 42964</strain>
    </source>
</reference>
<dbReference type="RefSeq" id="WP_379907023.1">
    <property type="nucleotide sequence ID" value="NZ_JBHRTR010000054.1"/>
</dbReference>
<dbReference type="InterPro" id="IPR029063">
    <property type="entry name" value="SAM-dependent_MTases_sf"/>
</dbReference>
<dbReference type="EMBL" id="JBHRTR010000054">
    <property type="protein sequence ID" value="MFC3231527.1"/>
    <property type="molecule type" value="Genomic_DNA"/>
</dbReference>
<dbReference type="Proteomes" id="UP001595528">
    <property type="component" value="Unassembled WGS sequence"/>
</dbReference>
<protein>
    <recommendedName>
        <fullName evidence="3">Class I SAM-dependent methyltransferase</fullName>
    </recommendedName>
</protein>
<name>A0ABV7LBA2_9PROT</name>